<dbReference type="GO" id="GO:0045892">
    <property type="term" value="P:negative regulation of DNA-templated transcription"/>
    <property type="evidence" value="ECO:0007669"/>
    <property type="project" value="TreeGrafter"/>
</dbReference>
<evidence type="ECO:0000256" key="4">
    <source>
        <dbReference type="ARBA" id="ARBA00023015"/>
    </source>
</evidence>
<dbReference type="GO" id="GO:0003700">
    <property type="term" value="F:DNA-binding transcription factor activity"/>
    <property type="evidence" value="ECO:0007669"/>
    <property type="project" value="InterPro"/>
</dbReference>
<sequence length="130" mass="14864">MARYLTRQRKQLLEYLSKHTDEQMTARQIADALTAESISISAVYRNLSALEEEGILKRSIRENTREVYYQYIAAEGCKDSLHLSCRVCGKSIHLGEKETEQLLHSTLESTGFQIDKTETILYGVCADCRK</sequence>
<evidence type="ECO:0000313" key="9">
    <source>
        <dbReference type="EMBL" id="GCB30185.1"/>
    </source>
</evidence>
<dbReference type="InterPro" id="IPR002481">
    <property type="entry name" value="FUR"/>
</dbReference>
<dbReference type="Pfam" id="PF01475">
    <property type="entry name" value="FUR"/>
    <property type="match status" value="1"/>
</dbReference>
<dbReference type="InterPro" id="IPR043135">
    <property type="entry name" value="Fur_C"/>
</dbReference>
<feature type="binding site" evidence="7">
    <location>
        <position position="88"/>
    </location>
    <ligand>
        <name>Zn(2+)</name>
        <dbReference type="ChEBI" id="CHEBI:29105"/>
    </ligand>
</feature>
<keyword evidence="10" id="KW-1185">Reference proteome</keyword>
<evidence type="ECO:0000256" key="7">
    <source>
        <dbReference type="PIRSR" id="PIRSR602481-1"/>
    </source>
</evidence>
<feature type="binding site" evidence="7">
    <location>
        <position position="85"/>
    </location>
    <ligand>
        <name>Zn(2+)</name>
        <dbReference type="ChEBI" id="CHEBI:29105"/>
    </ligand>
</feature>
<protein>
    <submittedName>
        <fullName evidence="9">Transcriptional repressor</fullName>
    </submittedName>
</protein>
<comment type="caution">
    <text evidence="9">The sequence shown here is derived from an EMBL/GenBank/DDBJ whole genome shotgun (WGS) entry which is preliminary data.</text>
</comment>
<evidence type="ECO:0000256" key="2">
    <source>
        <dbReference type="ARBA" id="ARBA00022491"/>
    </source>
</evidence>
<dbReference type="GO" id="GO:1900376">
    <property type="term" value="P:regulation of secondary metabolite biosynthetic process"/>
    <property type="evidence" value="ECO:0007669"/>
    <property type="project" value="TreeGrafter"/>
</dbReference>
<keyword evidence="6" id="KW-0804">Transcription</keyword>
<keyword evidence="8" id="KW-0408">Iron</keyword>
<feature type="binding site" evidence="7">
    <location>
        <position position="128"/>
    </location>
    <ligand>
        <name>Zn(2+)</name>
        <dbReference type="ChEBI" id="CHEBI:29105"/>
    </ligand>
</feature>
<dbReference type="Proteomes" id="UP000287361">
    <property type="component" value="Unassembled WGS sequence"/>
</dbReference>
<evidence type="ECO:0000256" key="6">
    <source>
        <dbReference type="ARBA" id="ARBA00023163"/>
    </source>
</evidence>
<dbReference type="OrthoDB" id="8659436at2"/>
<evidence type="ECO:0000313" key="10">
    <source>
        <dbReference type="Proteomes" id="UP000287361"/>
    </source>
</evidence>
<gene>
    <name evidence="9" type="ORF">KGMB03357_18460</name>
</gene>
<dbReference type="AlphaFoldDB" id="A0A401LFM3"/>
<dbReference type="GO" id="GO:0008270">
    <property type="term" value="F:zinc ion binding"/>
    <property type="evidence" value="ECO:0007669"/>
    <property type="project" value="TreeGrafter"/>
</dbReference>
<proteinExistence type="inferred from homology"/>
<dbReference type="PANTHER" id="PTHR33202">
    <property type="entry name" value="ZINC UPTAKE REGULATION PROTEIN"/>
    <property type="match status" value="1"/>
</dbReference>
<evidence type="ECO:0000256" key="1">
    <source>
        <dbReference type="ARBA" id="ARBA00007957"/>
    </source>
</evidence>
<feature type="binding site" evidence="8">
    <location>
        <position position="100"/>
    </location>
    <ligand>
        <name>Fe cation</name>
        <dbReference type="ChEBI" id="CHEBI:24875"/>
    </ligand>
</feature>
<name>A0A401LFM3_9FIRM</name>
<dbReference type="GO" id="GO:0000976">
    <property type="term" value="F:transcription cis-regulatory region binding"/>
    <property type="evidence" value="ECO:0007669"/>
    <property type="project" value="TreeGrafter"/>
</dbReference>
<evidence type="ECO:0000256" key="8">
    <source>
        <dbReference type="PIRSR" id="PIRSR602481-2"/>
    </source>
</evidence>
<dbReference type="SUPFAM" id="SSF46785">
    <property type="entry name" value="Winged helix' DNA-binding domain"/>
    <property type="match status" value="1"/>
</dbReference>
<keyword evidence="7" id="KW-0479">Metal-binding</keyword>
<dbReference type="InterPro" id="IPR036390">
    <property type="entry name" value="WH_DNA-bd_sf"/>
</dbReference>
<evidence type="ECO:0000256" key="3">
    <source>
        <dbReference type="ARBA" id="ARBA00022833"/>
    </source>
</evidence>
<dbReference type="Gene3D" id="1.10.10.10">
    <property type="entry name" value="Winged helix-like DNA-binding domain superfamily/Winged helix DNA-binding domain"/>
    <property type="match status" value="1"/>
</dbReference>
<evidence type="ECO:0000256" key="5">
    <source>
        <dbReference type="ARBA" id="ARBA00023125"/>
    </source>
</evidence>
<comment type="similarity">
    <text evidence="1">Belongs to the Fur family.</text>
</comment>
<comment type="cofactor">
    <cofactor evidence="8">
        <name>Mn(2+)</name>
        <dbReference type="ChEBI" id="CHEBI:29035"/>
    </cofactor>
    <cofactor evidence="8">
        <name>Fe(2+)</name>
        <dbReference type="ChEBI" id="CHEBI:29033"/>
    </cofactor>
    <text evidence="8">Binds 1 Mn(2+) or Fe(2+) ion per subunit.</text>
</comment>
<dbReference type="InterPro" id="IPR036388">
    <property type="entry name" value="WH-like_DNA-bd_sf"/>
</dbReference>
<accession>A0A401LFM3</accession>
<keyword evidence="4" id="KW-0805">Transcription regulation</keyword>
<organism evidence="9 10">
    <name type="scientific">Anaerotignum faecicola</name>
    <dbReference type="NCBI Taxonomy" id="2358141"/>
    <lineage>
        <taxon>Bacteria</taxon>
        <taxon>Bacillati</taxon>
        <taxon>Bacillota</taxon>
        <taxon>Clostridia</taxon>
        <taxon>Lachnospirales</taxon>
        <taxon>Anaerotignaceae</taxon>
        <taxon>Anaerotignum</taxon>
    </lineage>
</organism>
<keyword evidence="3 7" id="KW-0862">Zinc</keyword>
<reference evidence="9 10" key="1">
    <citation type="submission" date="2018-10" db="EMBL/GenBank/DDBJ databases">
        <title>Draft Genome Sequence of Anaerotignum sp. KCTC 15736.</title>
        <authorList>
            <person name="Choi S.H."/>
            <person name="Kim J.S."/>
            <person name="Kang S.W."/>
            <person name="Lee J.S."/>
            <person name="Park S.H."/>
        </authorList>
    </citation>
    <scope>NUCLEOTIDE SEQUENCE [LARGE SCALE GENOMIC DNA]</scope>
    <source>
        <strain evidence="9 10">KCTC 15736</strain>
    </source>
</reference>
<keyword evidence="2" id="KW-0678">Repressor</keyword>
<comment type="cofactor">
    <cofactor evidence="7">
        <name>Zn(2+)</name>
        <dbReference type="ChEBI" id="CHEBI:29105"/>
    </cofactor>
    <text evidence="7">Binds 1 zinc ion per subunit.</text>
</comment>
<dbReference type="EMBL" id="BHVZ01000010">
    <property type="protein sequence ID" value="GCB30185.1"/>
    <property type="molecule type" value="Genomic_DNA"/>
</dbReference>
<dbReference type="PANTHER" id="PTHR33202:SF7">
    <property type="entry name" value="FERRIC UPTAKE REGULATION PROTEIN"/>
    <property type="match status" value="1"/>
</dbReference>
<keyword evidence="5" id="KW-0238">DNA-binding</keyword>
<feature type="binding site" evidence="7">
    <location>
        <position position="125"/>
    </location>
    <ligand>
        <name>Zn(2+)</name>
        <dbReference type="ChEBI" id="CHEBI:29105"/>
    </ligand>
</feature>
<dbReference type="Gene3D" id="3.30.1490.190">
    <property type="match status" value="1"/>
</dbReference>